<accession>A0AAE1J7Z5</accession>
<name>A0AAE1J7Z5_9FABA</name>
<proteinExistence type="predicted"/>
<dbReference type="InterPro" id="IPR011074">
    <property type="entry name" value="CRAL/TRIO_N_dom"/>
</dbReference>
<evidence type="ECO:0000313" key="3">
    <source>
        <dbReference type="EMBL" id="KAK4264588.1"/>
    </source>
</evidence>
<dbReference type="SUPFAM" id="SSF46938">
    <property type="entry name" value="CRAL/TRIO N-terminal domain"/>
    <property type="match status" value="1"/>
</dbReference>
<dbReference type="Gene3D" id="3.40.525.10">
    <property type="entry name" value="CRAL-TRIO lipid binding domain"/>
    <property type="match status" value="1"/>
</dbReference>
<dbReference type="SMART" id="SM00516">
    <property type="entry name" value="SEC14"/>
    <property type="match status" value="1"/>
</dbReference>
<protein>
    <recommendedName>
        <fullName evidence="2">CRAL-TRIO domain-containing protein</fullName>
    </recommendedName>
</protein>
<feature type="domain" description="CRAL-TRIO" evidence="2">
    <location>
        <begin position="110"/>
        <end position="272"/>
    </location>
</feature>
<dbReference type="Proteomes" id="UP001293593">
    <property type="component" value="Unassembled WGS sequence"/>
</dbReference>
<sequence>MEAEKVDKNPNESSSTSESKEDSANYEDAEANPQVLVGDAARNSTPAELTKIPLMRAVVEAKDPSAKEADDLMIRRFLRARDLDIEKSSAMFLKYLKWRRSCVPNGLISESEIPNELAQEKVYMQGIDKKGRPIGVAFGAKHYQNPDGLDEFKRLVAYVLDKVTSRIPPGQEKFVVVADLKGWRYANSDVRGYLAALSILQDYFPERLGKLFIVHASSIFMTVWKMVYPFIDNKTKKKIMFVEKSKIKSTLMEEIDESQIPEIYGGKLPLVLIQDS</sequence>
<dbReference type="PROSITE" id="PS50191">
    <property type="entry name" value="CRAL_TRIO"/>
    <property type="match status" value="1"/>
</dbReference>
<dbReference type="Pfam" id="PF00650">
    <property type="entry name" value="CRAL_TRIO"/>
    <property type="match status" value="1"/>
</dbReference>
<gene>
    <name evidence="3" type="ORF">QN277_025744</name>
</gene>
<dbReference type="CDD" id="cd00170">
    <property type="entry name" value="SEC14"/>
    <property type="match status" value="1"/>
</dbReference>
<dbReference type="AlphaFoldDB" id="A0AAE1J7Z5"/>
<dbReference type="PANTHER" id="PTHR46277">
    <property type="entry name" value="OS03G0850700 PROTEIN"/>
    <property type="match status" value="1"/>
</dbReference>
<comment type="caution">
    <text evidence="3">The sequence shown here is derived from an EMBL/GenBank/DDBJ whole genome shotgun (WGS) entry which is preliminary data.</text>
</comment>
<evidence type="ECO:0000259" key="2">
    <source>
        <dbReference type="PROSITE" id="PS50191"/>
    </source>
</evidence>
<dbReference type="SMART" id="SM01100">
    <property type="entry name" value="CRAL_TRIO_N"/>
    <property type="match status" value="1"/>
</dbReference>
<feature type="region of interest" description="Disordered" evidence="1">
    <location>
        <begin position="1"/>
        <end position="38"/>
    </location>
</feature>
<keyword evidence="4" id="KW-1185">Reference proteome</keyword>
<dbReference type="InterPro" id="IPR036273">
    <property type="entry name" value="CRAL/TRIO_N_dom_sf"/>
</dbReference>
<dbReference type="InterPro" id="IPR036865">
    <property type="entry name" value="CRAL-TRIO_dom_sf"/>
</dbReference>
<reference evidence="3" key="1">
    <citation type="submission" date="2023-10" db="EMBL/GenBank/DDBJ databases">
        <title>Chromosome-level genome of the transformable northern wattle, Acacia crassicarpa.</title>
        <authorList>
            <person name="Massaro I."/>
            <person name="Sinha N.R."/>
            <person name="Poethig S."/>
            <person name="Leichty A.R."/>
        </authorList>
    </citation>
    <scope>NUCLEOTIDE SEQUENCE</scope>
    <source>
        <strain evidence="3">Acra3RX</strain>
        <tissue evidence="3">Leaf</tissue>
    </source>
</reference>
<dbReference type="InterPro" id="IPR001251">
    <property type="entry name" value="CRAL-TRIO_dom"/>
</dbReference>
<evidence type="ECO:0000313" key="4">
    <source>
        <dbReference type="Proteomes" id="UP001293593"/>
    </source>
</evidence>
<dbReference type="SUPFAM" id="SSF52087">
    <property type="entry name" value="CRAL/TRIO domain"/>
    <property type="match status" value="1"/>
</dbReference>
<feature type="compositionally biased region" description="Basic and acidic residues" evidence="1">
    <location>
        <begin position="1"/>
        <end position="10"/>
    </location>
</feature>
<dbReference type="EMBL" id="JAWXYG010000008">
    <property type="protein sequence ID" value="KAK4264588.1"/>
    <property type="molecule type" value="Genomic_DNA"/>
</dbReference>
<organism evidence="3 4">
    <name type="scientific">Acacia crassicarpa</name>
    <name type="common">northern wattle</name>
    <dbReference type="NCBI Taxonomy" id="499986"/>
    <lineage>
        <taxon>Eukaryota</taxon>
        <taxon>Viridiplantae</taxon>
        <taxon>Streptophyta</taxon>
        <taxon>Embryophyta</taxon>
        <taxon>Tracheophyta</taxon>
        <taxon>Spermatophyta</taxon>
        <taxon>Magnoliopsida</taxon>
        <taxon>eudicotyledons</taxon>
        <taxon>Gunneridae</taxon>
        <taxon>Pentapetalae</taxon>
        <taxon>rosids</taxon>
        <taxon>fabids</taxon>
        <taxon>Fabales</taxon>
        <taxon>Fabaceae</taxon>
        <taxon>Caesalpinioideae</taxon>
        <taxon>mimosoid clade</taxon>
        <taxon>Acacieae</taxon>
        <taxon>Acacia</taxon>
    </lineage>
</organism>
<dbReference type="PANTHER" id="PTHR46277:SF19">
    <property type="entry name" value="RANDOM SLUG PROTEIN 5-LIKE"/>
    <property type="match status" value="1"/>
</dbReference>
<evidence type="ECO:0000256" key="1">
    <source>
        <dbReference type="SAM" id="MobiDB-lite"/>
    </source>
</evidence>